<keyword evidence="4" id="KW-0479">Metal-binding</keyword>
<name>A0A4S8MMV6_DENBC</name>
<organism evidence="10 11">
    <name type="scientific">Dendrothele bispora (strain CBS 962.96)</name>
    <dbReference type="NCBI Taxonomy" id="1314807"/>
    <lineage>
        <taxon>Eukaryota</taxon>
        <taxon>Fungi</taxon>
        <taxon>Dikarya</taxon>
        <taxon>Basidiomycota</taxon>
        <taxon>Agaricomycotina</taxon>
        <taxon>Agaricomycetes</taxon>
        <taxon>Agaricomycetidae</taxon>
        <taxon>Agaricales</taxon>
        <taxon>Agaricales incertae sedis</taxon>
        <taxon>Dendrothele</taxon>
    </lineage>
</organism>
<feature type="chain" id="PRO_5020480475" evidence="8">
    <location>
        <begin position="27"/>
        <end position="265"/>
    </location>
</feature>
<evidence type="ECO:0000259" key="9">
    <source>
        <dbReference type="PROSITE" id="PS51405"/>
    </source>
</evidence>
<keyword evidence="5" id="KW-0560">Oxidoreductase</keyword>
<dbReference type="GO" id="GO:0046872">
    <property type="term" value="F:metal ion binding"/>
    <property type="evidence" value="ECO:0007669"/>
    <property type="project" value="UniProtKB-KW"/>
</dbReference>
<feature type="signal peptide" evidence="8">
    <location>
        <begin position="1"/>
        <end position="26"/>
    </location>
</feature>
<keyword evidence="3" id="KW-0349">Heme</keyword>
<protein>
    <submittedName>
        <fullName evidence="10">Cloroperoxidase</fullName>
    </submittedName>
</protein>
<evidence type="ECO:0000256" key="2">
    <source>
        <dbReference type="ARBA" id="ARBA00022559"/>
    </source>
</evidence>
<dbReference type="OrthoDB" id="407298at2759"/>
<evidence type="ECO:0000256" key="5">
    <source>
        <dbReference type="ARBA" id="ARBA00023002"/>
    </source>
</evidence>
<keyword evidence="11" id="KW-1185">Reference proteome</keyword>
<keyword evidence="2 10" id="KW-0575">Peroxidase</keyword>
<dbReference type="AlphaFoldDB" id="A0A4S8MMV6"/>
<dbReference type="PANTHER" id="PTHR33577:SF9">
    <property type="entry name" value="PEROXIDASE STCC"/>
    <property type="match status" value="1"/>
</dbReference>
<evidence type="ECO:0000256" key="8">
    <source>
        <dbReference type="SAM" id="SignalP"/>
    </source>
</evidence>
<reference evidence="10 11" key="1">
    <citation type="journal article" date="2019" name="Nat. Ecol. Evol.">
        <title>Megaphylogeny resolves global patterns of mushroom evolution.</title>
        <authorList>
            <person name="Varga T."/>
            <person name="Krizsan K."/>
            <person name="Foldi C."/>
            <person name="Dima B."/>
            <person name="Sanchez-Garcia M."/>
            <person name="Sanchez-Ramirez S."/>
            <person name="Szollosi G.J."/>
            <person name="Szarkandi J.G."/>
            <person name="Papp V."/>
            <person name="Albert L."/>
            <person name="Andreopoulos W."/>
            <person name="Angelini C."/>
            <person name="Antonin V."/>
            <person name="Barry K.W."/>
            <person name="Bougher N.L."/>
            <person name="Buchanan P."/>
            <person name="Buyck B."/>
            <person name="Bense V."/>
            <person name="Catcheside P."/>
            <person name="Chovatia M."/>
            <person name="Cooper J."/>
            <person name="Damon W."/>
            <person name="Desjardin D."/>
            <person name="Finy P."/>
            <person name="Geml J."/>
            <person name="Haridas S."/>
            <person name="Hughes K."/>
            <person name="Justo A."/>
            <person name="Karasinski D."/>
            <person name="Kautmanova I."/>
            <person name="Kiss B."/>
            <person name="Kocsube S."/>
            <person name="Kotiranta H."/>
            <person name="LaButti K.M."/>
            <person name="Lechner B.E."/>
            <person name="Liimatainen K."/>
            <person name="Lipzen A."/>
            <person name="Lukacs Z."/>
            <person name="Mihaltcheva S."/>
            <person name="Morgado L.N."/>
            <person name="Niskanen T."/>
            <person name="Noordeloos M.E."/>
            <person name="Ohm R.A."/>
            <person name="Ortiz-Santana B."/>
            <person name="Ovrebo C."/>
            <person name="Racz N."/>
            <person name="Riley R."/>
            <person name="Savchenko A."/>
            <person name="Shiryaev A."/>
            <person name="Soop K."/>
            <person name="Spirin V."/>
            <person name="Szebenyi C."/>
            <person name="Tomsovsky M."/>
            <person name="Tulloss R.E."/>
            <person name="Uehling J."/>
            <person name="Grigoriev I.V."/>
            <person name="Vagvolgyi C."/>
            <person name="Papp T."/>
            <person name="Martin F.M."/>
            <person name="Miettinen O."/>
            <person name="Hibbett D.S."/>
            <person name="Nagy L.G."/>
        </authorList>
    </citation>
    <scope>NUCLEOTIDE SEQUENCE [LARGE SCALE GENOMIC DNA]</scope>
    <source>
        <strain evidence="10 11">CBS 962.96</strain>
    </source>
</reference>
<evidence type="ECO:0000313" key="10">
    <source>
        <dbReference type="EMBL" id="THV03604.1"/>
    </source>
</evidence>
<dbReference type="PROSITE" id="PS51405">
    <property type="entry name" value="HEME_HALOPEROXIDASE"/>
    <property type="match status" value="1"/>
</dbReference>
<dbReference type="GO" id="GO:0004601">
    <property type="term" value="F:peroxidase activity"/>
    <property type="evidence" value="ECO:0007669"/>
    <property type="project" value="UniProtKB-KW"/>
</dbReference>
<accession>A0A4S8MMV6</accession>
<evidence type="ECO:0000256" key="4">
    <source>
        <dbReference type="ARBA" id="ARBA00022723"/>
    </source>
</evidence>
<evidence type="ECO:0000313" key="11">
    <source>
        <dbReference type="Proteomes" id="UP000297245"/>
    </source>
</evidence>
<evidence type="ECO:0000256" key="7">
    <source>
        <dbReference type="ARBA" id="ARBA00025795"/>
    </source>
</evidence>
<dbReference type="EMBL" id="ML179065">
    <property type="protein sequence ID" value="THV03604.1"/>
    <property type="molecule type" value="Genomic_DNA"/>
</dbReference>
<proteinExistence type="inferred from homology"/>
<sequence>MLGRTSLGRLFTLFLIIQGFVALATSNCPDENHSFYTPQEGDSRSPCPFLNTLANHGYLPRDGKGITIPQVLDACKKGFNVDPEVLGTFGKLGLLTSPNFTFFSLDQLNLHGCIETDASLSRSDNFLAPNNGNLNFNETVYSTLASSNPGVDYYNITSAGQVMKARLDDSIAKNPELVNGGREITFRSTESALYLLVMGDAKTGVAPKKFVDTIFREERFPEGWQRPEKTIDPATVGPMAMAVQNASNWEATNGSYTGALEFVIA</sequence>
<dbReference type="InterPro" id="IPR000028">
    <property type="entry name" value="Chloroperoxidase"/>
</dbReference>
<dbReference type="PANTHER" id="PTHR33577">
    <property type="entry name" value="STERIGMATOCYSTIN BIOSYNTHESIS PEROXIDASE STCC-RELATED"/>
    <property type="match status" value="1"/>
</dbReference>
<evidence type="ECO:0000256" key="3">
    <source>
        <dbReference type="ARBA" id="ARBA00022617"/>
    </source>
</evidence>
<evidence type="ECO:0000256" key="6">
    <source>
        <dbReference type="ARBA" id="ARBA00023004"/>
    </source>
</evidence>
<dbReference type="InterPro" id="IPR036851">
    <property type="entry name" value="Chloroperoxidase-like_sf"/>
</dbReference>
<comment type="cofactor">
    <cofactor evidence="1">
        <name>heme b</name>
        <dbReference type="ChEBI" id="CHEBI:60344"/>
    </cofactor>
</comment>
<feature type="domain" description="Heme haloperoxidase family profile" evidence="9">
    <location>
        <begin position="31"/>
        <end position="241"/>
    </location>
</feature>
<dbReference type="Pfam" id="PF01328">
    <property type="entry name" value="Peroxidase_2"/>
    <property type="match status" value="1"/>
</dbReference>
<gene>
    <name evidence="10" type="ORF">K435DRAFT_650966</name>
</gene>
<keyword evidence="8" id="KW-0732">Signal</keyword>
<keyword evidence="6" id="KW-0408">Iron</keyword>
<dbReference type="SUPFAM" id="SSF47571">
    <property type="entry name" value="Cloroperoxidase"/>
    <property type="match status" value="1"/>
</dbReference>
<dbReference type="Gene3D" id="1.10.489.10">
    <property type="entry name" value="Chloroperoxidase-like"/>
    <property type="match status" value="1"/>
</dbReference>
<comment type="similarity">
    <text evidence="7">Belongs to the chloroperoxidase family.</text>
</comment>
<dbReference type="Proteomes" id="UP000297245">
    <property type="component" value="Unassembled WGS sequence"/>
</dbReference>
<evidence type="ECO:0000256" key="1">
    <source>
        <dbReference type="ARBA" id="ARBA00001970"/>
    </source>
</evidence>